<accession>A0A0E0GTB0</accession>
<dbReference type="InterPro" id="IPR029058">
    <property type="entry name" value="AB_hydrolase_fold"/>
</dbReference>
<dbReference type="Proteomes" id="UP000006591">
    <property type="component" value="Chromosome 3"/>
</dbReference>
<dbReference type="PRINTS" id="PR00724">
    <property type="entry name" value="CRBOXYPTASEC"/>
</dbReference>
<feature type="chain" id="PRO_5002360839" description="carboxypeptidase D" evidence="8">
    <location>
        <begin position="42"/>
        <end position="1345"/>
    </location>
</feature>
<reference evidence="9" key="2">
    <citation type="submission" date="2018-04" db="EMBL/GenBank/DDBJ databases">
        <title>OnivRS2 (Oryza nivara Reference Sequence Version 2).</title>
        <authorList>
            <person name="Zhang J."/>
            <person name="Kudrna D."/>
            <person name="Lee S."/>
            <person name="Talag J."/>
            <person name="Rajasekar S."/>
            <person name="Welchert J."/>
            <person name="Hsing Y.-I."/>
            <person name="Wing R.A."/>
        </authorList>
    </citation>
    <scope>NUCLEOTIDE SEQUENCE [LARGE SCALE GENOMIC DNA]</scope>
    <source>
        <strain evidence="9">SL10</strain>
    </source>
</reference>
<organism evidence="9">
    <name type="scientific">Oryza nivara</name>
    <name type="common">Indian wild rice</name>
    <name type="synonym">Oryza sativa f. spontanea</name>
    <dbReference type="NCBI Taxonomy" id="4536"/>
    <lineage>
        <taxon>Eukaryota</taxon>
        <taxon>Viridiplantae</taxon>
        <taxon>Streptophyta</taxon>
        <taxon>Embryophyta</taxon>
        <taxon>Tracheophyta</taxon>
        <taxon>Spermatophyta</taxon>
        <taxon>Magnoliopsida</taxon>
        <taxon>Liliopsida</taxon>
        <taxon>Poales</taxon>
        <taxon>Poaceae</taxon>
        <taxon>BOP clade</taxon>
        <taxon>Oryzoideae</taxon>
        <taxon>Oryzeae</taxon>
        <taxon>Oryzinae</taxon>
        <taxon>Oryza</taxon>
    </lineage>
</organism>
<dbReference type="HOGENOM" id="CLU_006360_0_0_1"/>
<dbReference type="OMA" id="WPYSSRI"/>
<keyword evidence="5" id="KW-0865">Zymogen</keyword>
<feature type="signal peptide" evidence="8">
    <location>
        <begin position="1"/>
        <end position="41"/>
    </location>
</feature>
<sequence length="1345" mass="150149">MVLELLTMAAHRVGRCMLLQPPRLATCVLFLLLPLLLPCSASSSVITHLPGFHGRLPFHLETGDRVVAAPPSPPLEAPVVAAVSRRAETGGLFNLRLGLDLGHRDLVHLRLGLLRAAARERQAAREWYVGVDEETGTELFYYFVESERSPSTGPVILWLTGGPGCSGFSGVVFEVGPMKYVLEPYNGSLPRLVYNQYSWTQMASILFLDTPVGSGFSYAHDPKGYNVGDISSSLQVVTFLKKWFNDHPRYLSNHFYVGGSSYAGKVIPIIMKFISEGIEQRQQPLVNLKAWHSVSFKQLLQGYIVGNPITGSKIDDNFKIPYSHGVGIISDQLYEAAVANCNGDYVTTTNELCAKALNAIDNLMSEVDYGNILDDKCVRATPKPINEVSRSRSLLEDYIRLSEPTSYRYYLSFLWMNNNLTREALKIKKGTVGEWIRCKTGLPYVQDVASSIKYHFDLTTGGYRALVFSGDHDLILPFLSTQAWIRSLNFSIVDEWRAWHVDGQAAGFTILYANNLTFATVKSNKRKPAATLLLDLLTMGSHRHRSAGQCSLVQPPRLITCLLLLLLLLLSPPALPCSASSSSVITHLPGFLGRLPFYLETGYIGIEEKTGTELFYYFVESETNPDTDPLVLWLVGGPRCSAFSGLAYEWLNDHPRYRSHNFYVGGASYAGKVVPVIVQYISEGCGNALQRRFCEPNKPILMSEVSDGNILEDKCVKAAPKPTIDVSASRALLEEYSRLSKPPIRPSMNCASYGYYLSYCWMNDNTTRDALKIKKGTIGEWLRCNRGVFPYAKDIPNALDYHFNLTTRGYRALVMSGDHDLKVPFLSTQAWIRSFNFFIVDDWRAWHVDGQAAGFTITYANNLTFATVKGGSHVATVNKPKESFAMGKRLLQLQPLRTCILFLLLLLLLLPCSASSSVITHLPGFHGRLRFYLETGYVSVDEETGTELFYYFVESERSPSTDPVILWLTGGPLCSGFTALVFEVGPMNFVLAPYNGSLPRLVNNQYSWTKIASIIFLDTPVGSGFSYARDPKGYNVGDISSSLQVVTFLKKWFNDHPSYLSNHFYVGGSSYAGKGYMVGSPLTDPKYDRNSIIPYAHGVGIISDQLYEAAVANCKGDYVNPTNEICANVLNAVDNLMSELDNGDILLDKCAGRLIPKPINGVSSRALLEEYSRLSEPTARPTINCFSYRFYLLNIWMNDKATRDALKIKKGTVGVWTRCNTEVFPYARDVPSTIQYHLNLTTRGYRALLESYSTSYNYYQLSWCSGDHDLMVPFLGTQAWIRSLNFTIIDDWRAWHLDGQAAGFTVMYDNNLTFATLKGSGHAPISYKPKQGFAMGQRWLDRKPL</sequence>
<evidence type="ECO:0000256" key="3">
    <source>
        <dbReference type="ARBA" id="ARBA00022645"/>
    </source>
</evidence>
<evidence type="ECO:0000256" key="5">
    <source>
        <dbReference type="ARBA" id="ARBA00023145"/>
    </source>
</evidence>
<comment type="similarity">
    <text evidence="2">Belongs to the peptidase S10 family.</text>
</comment>
<comment type="catalytic activity">
    <reaction evidence="1">
        <text>Preferential release of a C-terminal arginine or lysine residue.</text>
        <dbReference type="EC" id="3.4.16.6"/>
    </reaction>
</comment>
<dbReference type="EnsemblPlants" id="ONIVA03G34440.1">
    <property type="protein sequence ID" value="ONIVA03G34440.1"/>
    <property type="gene ID" value="ONIVA03G34440"/>
</dbReference>
<dbReference type="SUPFAM" id="SSF53474">
    <property type="entry name" value="alpha/beta-Hydrolases"/>
    <property type="match status" value="3"/>
</dbReference>
<reference evidence="9" key="1">
    <citation type="submission" date="2015-04" db="UniProtKB">
        <authorList>
            <consortium name="EnsemblPlants"/>
        </authorList>
    </citation>
    <scope>IDENTIFICATION</scope>
    <source>
        <strain evidence="9">SL10</strain>
    </source>
</reference>
<keyword evidence="3" id="KW-0121">Carboxypeptidase</keyword>
<dbReference type="Gramene" id="ONIVA03G34440.1">
    <property type="protein sequence ID" value="ONIVA03G34440.1"/>
    <property type="gene ID" value="ONIVA03G34440"/>
</dbReference>
<dbReference type="Gene3D" id="3.40.50.12670">
    <property type="match status" value="2"/>
</dbReference>
<dbReference type="eggNOG" id="KOG1282">
    <property type="taxonomic scope" value="Eukaryota"/>
</dbReference>
<dbReference type="Gene3D" id="3.40.50.1820">
    <property type="entry name" value="alpha/beta hydrolase"/>
    <property type="match status" value="4"/>
</dbReference>
<proteinExistence type="inferred from homology"/>
<dbReference type="InterPro" id="IPR001563">
    <property type="entry name" value="Peptidase_S10"/>
</dbReference>
<dbReference type="GO" id="GO:0004185">
    <property type="term" value="F:serine-type carboxypeptidase activity"/>
    <property type="evidence" value="ECO:0007669"/>
    <property type="project" value="UniProtKB-EC"/>
</dbReference>
<dbReference type="PANTHER" id="PTHR11802:SF321">
    <property type="entry name" value="OS06G0520000 PROTEIN"/>
    <property type="match status" value="1"/>
</dbReference>
<keyword evidence="4" id="KW-0645">Protease</keyword>
<dbReference type="FunFam" id="3.40.50.12670:FF:000002">
    <property type="entry name" value="Carboxypeptidase"/>
    <property type="match status" value="2"/>
</dbReference>
<evidence type="ECO:0000256" key="1">
    <source>
        <dbReference type="ARBA" id="ARBA00001003"/>
    </source>
</evidence>
<evidence type="ECO:0000256" key="4">
    <source>
        <dbReference type="ARBA" id="ARBA00022670"/>
    </source>
</evidence>
<evidence type="ECO:0000313" key="10">
    <source>
        <dbReference type="Proteomes" id="UP000006591"/>
    </source>
</evidence>
<protein>
    <recommendedName>
        <fullName evidence="6">carboxypeptidase D</fullName>
        <ecNumber evidence="6">3.4.16.6</ecNumber>
    </recommendedName>
</protein>
<dbReference type="FunFam" id="3.40.50.1820:FF:000581">
    <property type="entry name" value="Os11g0431400 protein"/>
    <property type="match status" value="2"/>
</dbReference>
<evidence type="ECO:0000313" key="9">
    <source>
        <dbReference type="EnsemblPlants" id="ONIVA03G34440.1"/>
    </source>
</evidence>
<evidence type="ECO:0000256" key="2">
    <source>
        <dbReference type="ARBA" id="ARBA00009431"/>
    </source>
</evidence>
<dbReference type="EC" id="3.4.16.6" evidence="6"/>
<keyword evidence="4" id="KW-0378">Hydrolase</keyword>
<dbReference type="GO" id="GO:0016747">
    <property type="term" value="F:acyltransferase activity, transferring groups other than amino-acyl groups"/>
    <property type="evidence" value="ECO:0007669"/>
    <property type="project" value="TreeGrafter"/>
</dbReference>
<evidence type="ECO:0000256" key="7">
    <source>
        <dbReference type="ARBA" id="ARBA00064289"/>
    </source>
</evidence>
<evidence type="ECO:0000256" key="6">
    <source>
        <dbReference type="ARBA" id="ARBA00038895"/>
    </source>
</evidence>
<name>A0A0E0GTB0_ORYNI</name>
<dbReference type="PANTHER" id="PTHR11802">
    <property type="entry name" value="SERINE PROTEASE FAMILY S10 SERINE CARBOXYPEPTIDASE"/>
    <property type="match status" value="1"/>
</dbReference>
<comment type="subunit">
    <text evidence="7">Carboxypeptidase II is a dimer, where each monomer is composed of two chains linked by a disulfide bond.</text>
</comment>
<keyword evidence="10" id="KW-1185">Reference proteome</keyword>
<dbReference type="STRING" id="4536.A0A0E0GTB0"/>
<dbReference type="GO" id="GO:0006508">
    <property type="term" value="P:proteolysis"/>
    <property type="evidence" value="ECO:0007669"/>
    <property type="project" value="UniProtKB-KW"/>
</dbReference>
<keyword evidence="8" id="KW-0732">Signal</keyword>
<dbReference type="GO" id="GO:0019748">
    <property type="term" value="P:secondary metabolic process"/>
    <property type="evidence" value="ECO:0007669"/>
    <property type="project" value="TreeGrafter"/>
</dbReference>
<dbReference type="Pfam" id="PF00450">
    <property type="entry name" value="Peptidase_S10"/>
    <property type="match status" value="4"/>
</dbReference>
<evidence type="ECO:0000256" key="8">
    <source>
        <dbReference type="SAM" id="SignalP"/>
    </source>
</evidence>